<protein>
    <submittedName>
        <fullName evidence="2">Uncharacterized protein</fullName>
    </submittedName>
</protein>
<sequence>MNHKEFFWHWFLMFLQLMHRNDGVRSKKYLKAIEKMNFHLDAYCPELGYFYAPPKFNGGLHEFTVYSRGDRTKLLKVQELVRAAPKINGLDYYWQVLPKYDYEDLCSGTDAPFEFEDFSIKGSDLMFTVVDYDDATGKIGIIIHVAGLAKDYDEDLYQERIYTVALQVLGEFAFYAHVFSFGLAPLEEGNDDLIYLYDLPFFMTTLELD</sequence>
<gene>
    <name evidence="2" type="ORF">RN605_01390</name>
    <name evidence="1" type="ORF">RN608_08090</name>
</gene>
<organism evidence="2 3">
    <name type="scientific">Flavobacterium capsici</name>
    <dbReference type="NCBI Taxonomy" id="3075618"/>
    <lineage>
        <taxon>Bacteria</taxon>
        <taxon>Pseudomonadati</taxon>
        <taxon>Bacteroidota</taxon>
        <taxon>Flavobacteriia</taxon>
        <taxon>Flavobacteriales</taxon>
        <taxon>Flavobacteriaceae</taxon>
        <taxon>Flavobacterium</taxon>
    </lineage>
</organism>
<evidence type="ECO:0000313" key="2">
    <source>
        <dbReference type="EMBL" id="WNM22023.1"/>
    </source>
</evidence>
<evidence type="ECO:0000313" key="1">
    <source>
        <dbReference type="EMBL" id="WNM17971.1"/>
    </source>
</evidence>
<dbReference type="Proteomes" id="UP001304515">
    <property type="component" value="Chromosome"/>
</dbReference>
<name>A0AA96F0R9_9FLAO</name>
<reference evidence="2 3" key="1">
    <citation type="submission" date="2023-09" db="EMBL/GenBank/DDBJ databases">
        <title>Flavobacterium sp. a novel bacteria isolate from Pepper rhizosphere.</title>
        <authorList>
            <person name="Peng Y."/>
            <person name="Lee J."/>
        </authorList>
    </citation>
    <scope>NUCLEOTIDE SEQUENCE [LARGE SCALE GENOMIC DNA]</scope>
    <source>
        <strain evidence="1">PMR2A8</strain>
        <strain evidence="2 3">PMTSA4</strain>
    </source>
</reference>
<evidence type="ECO:0000313" key="3">
    <source>
        <dbReference type="Proteomes" id="UP001304515"/>
    </source>
</evidence>
<dbReference type="RefSeq" id="WP_313321621.1">
    <property type="nucleotide sequence ID" value="NZ_CP134878.1"/>
</dbReference>
<dbReference type="EMBL" id="CP134878">
    <property type="protein sequence ID" value="WNM17971.1"/>
    <property type="molecule type" value="Genomic_DNA"/>
</dbReference>
<proteinExistence type="predicted"/>
<keyword evidence="3" id="KW-1185">Reference proteome</keyword>
<dbReference type="KEGG" id="fcj:RN605_01390"/>
<dbReference type="AlphaFoldDB" id="A0AA96F0R9"/>
<accession>A0AA96F0R9</accession>
<dbReference type="EMBL" id="CP134890">
    <property type="protein sequence ID" value="WNM22023.1"/>
    <property type="molecule type" value="Genomic_DNA"/>
</dbReference>
<accession>A0AA96J4F8</accession>